<comment type="caution">
    <text evidence="2">The sequence shown here is derived from an EMBL/GenBank/DDBJ whole genome shotgun (WGS) entry which is preliminary data.</text>
</comment>
<dbReference type="Proteomes" id="UP001320876">
    <property type="component" value="Unassembled WGS sequence"/>
</dbReference>
<keyword evidence="1" id="KW-1133">Transmembrane helix</keyword>
<name>A0ABT3GLA9_9BACT</name>
<evidence type="ECO:0000313" key="2">
    <source>
        <dbReference type="EMBL" id="MCW1924308.1"/>
    </source>
</evidence>
<dbReference type="RefSeq" id="WP_264488417.1">
    <property type="nucleotide sequence ID" value="NZ_JAPDDT010000007.1"/>
</dbReference>
<sequence length="88" mass="9729">MSGLLIMLGLFGPPFVWLVAIRPYARRHGQGFTPGANVGITAWVDWEQASDIAKKRGDKGMIWICRLFFLLSASVVVGFLSLFFLGPD</sequence>
<keyword evidence="1" id="KW-0812">Transmembrane</keyword>
<evidence type="ECO:0000256" key="1">
    <source>
        <dbReference type="SAM" id="Phobius"/>
    </source>
</evidence>
<dbReference type="EMBL" id="JAPDDT010000007">
    <property type="protein sequence ID" value="MCW1924308.1"/>
    <property type="molecule type" value="Genomic_DNA"/>
</dbReference>
<feature type="transmembrane region" description="Helical" evidence="1">
    <location>
        <begin position="6"/>
        <end position="25"/>
    </location>
</feature>
<proteinExistence type="predicted"/>
<organism evidence="2 3">
    <name type="scientific">Luteolibacter arcticus</name>
    <dbReference type="NCBI Taxonomy" id="1581411"/>
    <lineage>
        <taxon>Bacteria</taxon>
        <taxon>Pseudomonadati</taxon>
        <taxon>Verrucomicrobiota</taxon>
        <taxon>Verrucomicrobiia</taxon>
        <taxon>Verrucomicrobiales</taxon>
        <taxon>Verrucomicrobiaceae</taxon>
        <taxon>Luteolibacter</taxon>
    </lineage>
</organism>
<gene>
    <name evidence="2" type="ORF">OKA05_17210</name>
</gene>
<feature type="transmembrane region" description="Helical" evidence="1">
    <location>
        <begin position="63"/>
        <end position="85"/>
    </location>
</feature>
<reference evidence="2 3" key="1">
    <citation type="submission" date="2022-10" db="EMBL/GenBank/DDBJ databases">
        <title>Luteolibacter arcticus strain CCTCC AB 2014275, whole genome shotgun sequencing project.</title>
        <authorList>
            <person name="Zhao G."/>
            <person name="Shen L."/>
        </authorList>
    </citation>
    <scope>NUCLEOTIDE SEQUENCE [LARGE SCALE GENOMIC DNA]</scope>
    <source>
        <strain evidence="2 3">CCTCC AB 2014275</strain>
    </source>
</reference>
<keyword evidence="3" id="KW-1185">Reference proteome</keyword>
<accession>A0ABT3GLA9</accession>
<evidence type="ECO:0000313" key="3">
    <source>
        <dbReference type="Proteomes" id="UP001320876"/>
    </source>
</evidence>
<keyword evidence="1" id="KW-0472">Membrane</keyword>
<protein>
    <submittedName>
        <fullName evidence="2">Uncharacterized protein</fullName>
    </submittedName>
</protein>